<dbReference type="EC" id="5.4.2.12" evidence="1"/>
<gene>
    <name evidence="1" type="ORF">J2739_005200</name>
</gene>
<keyword evidence="2" id="KW-1185">Reference proteome</keyword>
<proteinExistence type="predicted"/>
<dbReference type="InterPro" id="IPR013078">
    <property type="entry name" value="His_Pase_superF_clade-1"/>
</dbReference>
<dbReference type="InterPro" id="IPR050275">
    <property type="entry name" value="PGM_Phosphatase"/>
</dbReference>
<dbReference type="RefSeq" id="WP_309907064.1">
    <property type="nucleotide sequence ID" value="NZ_JAVDRF010000016.1"/>
</dbReference>
<dbReference type="PANTHER" id="PTHR48100:SF1">
    <property type="entry name" value="HISTIDINE PHOSPHATASE FAMILY PROTEIN-RELATED"/>
    <property type="match status" value="1"/>
</dbReference>
<dbReference type="SUPFAM" id="SSF53254">
    <property type="entry name" value="Phosphoglycerate mutase-like"/>
    <property type="match status" value="1"/>
</dbReference>
<accession>A0ABU1NLT8</accession>
<organism evidence="1 2">
    <name type="scientific">Variovorax soli</name>
    <dbReference type="NCBI Taxonomy" id="376815"/>
    <lineage>
        <taxon>Bacteria</taxon>
        <taxon>Pseudomonadati</taxon>
        <taxon>Pseudomonadota</taxon>
        <taxon>Betaproteobacteria</taxon>
        <taxon>Burkholderiales</taxon>
        <taxon>Comamonadaceae</taxon>
        <taxon>Variovorax</taxon>
    </lineage>
</organism>
<name>A0ABU1NLT8_9BURK</name>
<evidence type="ECO:0000313" key="1">
    <source>
        <dbReference type="EMBL" id="MDR6539404.1"/>
    </source>
</evidence>
<dbReference type="PANTHER" id="PTHR48100">
    <property type="entry name" value="BROAD-SPECIFICITY PHOSPHATASE YOR283W-RELATED"/>
    <property type="match status" value="1"/>
</dbReference>
<dbReference type="EMBL" id="JAVDRF010000016">
    <property type="protein sequence ID" value="MDR6539404.1"/>
    <property type="molecule type" value="Genomic_DNA"/>
</dbReference>
<dbReference type="SMART" id="SM00855">
    <property type="entry name" value="PGAM"/>
    <property type="match status" value="1"/>
</dbReference>
<dbReference type="GO" id="GO:0004619">
    <property type="term" value="F:phosphoglycerate mutase activity"/>
    <property type="evidence" value="ECO:0007669"/>
    <property type="project" value="UniProtKB-EC"/>
</dbReference>
<dbReference type="Gene3D" id="3.40.50.1240">
    <property type="entry name" value="Phosphoglycerate mutase-like"/>
    <property type="match status" value="1"/>
</dbReference>
<protein>
    <submittedName>
        <fullName evidence="1">Phosphoglycerate mutase</fullName>
        <ecNumber evidence="1">5.4.2.12</ecNumber>
    </submittedName>
</protein>
<evidence type="ECO:0000313" key="2">
    <source>
        <dbReference type="Proteomes" id="UP001184230"/>
    </source>
</evidence>
<dbReference type="Proteomes" id="UP001184230">
    <property type="component" value="Unassembled WGS sequence"/>
</dbReference>
<dbReference type="InterPro" id="IPR029033">
    <property type="entry name" value="His_PPase_superfam"/>
</dbReference>
<sequence>MQDGLARLIELAAAQPLAPACDHFYFLRHGQTAGNAQRIFQSVDTPLSPLGLAQAAQAAERLAGEPIRSVVCSDARRAFDTAHAVATGLGMAPLRFEGLRERNFGALIGTSSAELDWACAPEGGETLPQFVARKRAALAAALAHPAPVLIVAHGGSLFVLAAALGVPLEAGVLGNAQPLRFERSGPTWAVKPLLHHSGGGAAVA</sequence>
<keyword evidence="1" id="KW-0413">Isomerase</keyword>
<dbReference type="CDD" id="cd07067">
    <property type="entry name" value="HP_PGM_like"/>
    <property type="match status" value="1"/>
</dbReference>
<comment type="caution">
    <text evidence="1">The sequence shown here is derived from an EMBL/GenBank/DDBJ whole genome shotgun (WGS) entry which is preliminary data.</text>
</comment>
<reference evidence="1 2" key="1">
    <citation type="submission" date="2023-07" db="EMBL/GenBank/DDBJ databases">
        <title>Sorghum-associated microbial communities from plants grown in Nebraska, USA.</title>
        <authorList>
            <person name="Schachtman D."/>
        </authorList>
    </citation>
    <scope>NUCLEOTIDE SEQUENCE [LARGE SCALE GENOMIC DNA]</scope>
    <source>
        <strain evidence="1 2">DS1781</strain>
    </source>
</reference>
<dbReference type="Pfam" id="PF00300">
    <property type="entry name" value="His_Phos_1"/>
    <property type="match status" value="1"/>
</dbReference>